<proteinExistence type="predicted"/>
<dbReference type="HOGENOM" id="CLU_1759204_0_0_1"/>
<organism evidence="3">
    <name type="scientific">Melampsora larici-populina (strain 98AG31 / pathotype 3-4-7)</name>
    <name type="common">Poplar leaf rust fungus</name>
    <dbReference type="NCBI Taxonomy" id="747676"/>
    <lineage>
        <taxon>Eukaryota</taxon>
        <taxon>Fungi</taxon>
        <taxon>Dikarya</taxon>
        <taxon>Basidiomycota</taxon>
        <taxon>Pucciniomycotina</taxon>
        <taxon>Pucciniomycetes</taxon>
        <taxon>Pucciniales</taxon>
        <taxon>Melampsoraceae</taxon>
        <taxon>Melampsora</taxon>
    </lineage>
</organism>
<feature type="compositionally biased region" description="Polar residues" evidence="1">
    <location>
        <begin position="16"/>
        <end position="81"/>
    </location>
</feature>
<dbReference type="GeneID" id="18921430"/>
<evidence type="ECO:0000313" key="3">
    <source>
        <dbReference type="Proteomes" id="UP000001072"/>
    </source>
</evidence>
<protein>
    <submittedName>
        <fullName evidence="2">Uncharacterized protein</fullName>
    </submittedName>
</protein>
<dbReference type="EMBL" id="GL883091">
    <property type="protein sequence ID" value="EGG11895.1"/>
    <property type="molecule type" value="Genomic_DNA"/>
</dbReference>
<dbReference type="Proteomes" id="UP000001072">
    <property type="component" value="Unassembled WGS sequence"/>
</dbReference>
<reference evidence="3" key="1">
    <citation type="journal article" date="2011" name="Proc. Natl. Acad. Sci. U.S.A.">
        <title>Obligate biotrophy features unraveled by the genomic analysis of rust fungi.</title>
        <authorList>
            <person name="Duplessis S."/>
            <person name="Cuomo C.A."/>
            <person name="Lin Y.-C."/>
            <person name="Aerts A."/>
            <person name="Tisserant E."/>
            <person name="Veneault-Fourrey C."/>
            <person name="Joly D.L."/>
            <person name="Hacquard S."/>
            <person name="Amselem J."/>
            <person name="Cantarel B.L."/>
            <person name="Chiu R."/>
            <person name="Coutinho P.M."/>
            <person name="Feau N."/>
            <person name="Field M."/>
            <person name="Frey P."/>
            <person name="Gelhaye E."/>
            <person name="Goldberg J."/>
            <person name="Grabherr M.G."/>
            <person name="Kodira C.D."/>
            <person name="Kohler A."/>
            <person name="Kuees U."/>
            <person name="Lindquist E.A."/>
            <person name="Lucas S.M."/>
            <person name="Mago R."/>
            <person name="Mauceli E."/>
            <person name="Morin E."/>
            <person name="Murat C."/>
            <person name="Pangilinan J.L."/>
            <person name="Park R."/>
            <person name="Pearson M."/>
            <person name="Quesneville H."/>
            <person name="Rouhier N."/>
            <person name="Sakthikumar S."/>
            <person name="Salamov A.A."/>
            <person name="Schmutz J."/>
            <person name="Selles B."/>
            <person name="Shapiro H."/>
            <person name="Tanguay P."/>
            <person name="Tuskan G.A."/>
            <person name="Henrissat B."/>
            <person name="Van de Peer Y."/>
            <person name="Rouze P."/>
            <person name="Ellis J.G."/>
            <person name="Dodds P.N."/>
            <person name="Schein J.E."/>
            <person name="Zhong S."/>
            <person name="Hamelin R.C."/>
            <person name="Grigoriev I.V."/>
            <person name="Szabo L.J."/>
            <person name="Martin F."/>
        </authorList>
    </citation>
    <scope>NUCLEOTIDE SEQUENCE [LARGE SCALE GENOMIC DNA]</scope>
    <source>
        <strain evidence="3">98AG31 / pathotype 3-4-7</strain>
    </source>
</reference>
<dbReference type="VEuPathDB" id="FungiDB:MELLADRAFT_101660"/>
<accession>F4R6K0</accession>
<sequence>MSEGYEFHGCDLAPGNINSNSIYSQADQSQGTMDDSMSIDFQISPSLTQRESNPIFSQSESSAQKSTVSPQTQTPTDTSMAPVNPFKSKDKRKILRGLMPRKKTSKAVVIPNNQEADQQLIPPPITYQRNDKMTSRGGIEEKEPCIKQ</sequence>
<gene>
    <name evidence="2" type="ORF">MELLADRAFT_101660</name>
</gene>
<dbReference type="RefSeq" id="XP_007404270.1">
    <property type="nucleotide sequence ID" value="XM_007404208.1"/>
</dbReference>
<feature type="region of interest" description="Disordered" evidence="1">
    <location>
        <begin position="1"/>
        <end position="148"/>
    </location>
</feature>
<feature type="compositionally biased region" description="Basic residues" evidence="1">
    <location>
        <begin position="89"/>
        <end position="105"/>
    </location>
</feature>
<dbReference type="InParanoid" id="F4R6K0"/>
<keyword evidence="3" id="KW-1185">Reference proteome</keyword>
<evidence type="ECO:0000313" key="2">
    <source>
        <dbReference type="EMBL" id="EGG11895.1"/>
    </source>
</evidence>
<dbReference type="AlphaFoldDB" id="F4R6K0"/>
<feature type="compositionally biased region" description="Basic and acidic residues" evidence="1">
    <location>
        <begin position="129"/>
        <end position="148"/>
    </location>
</feature>
<evidence type="ECO:0000256" key="1">
    <source>
        <dbReference type="SAM" id="MobiDB-lite"/>
    </source>
</evidence>
<name>F4R6K0_MELLP</name>
<dbReference type="KEGG" id="mlr:MELLADRAFT_101660"/>